<sequence length="192" mass="21771">MNKQQRICPLQYSGDRTNLPKRLKFPHSRVSGSAWYITNLFTRTMWCPINERNNMSKRARCETCDALLSTKDYVEYYIVTNKLGSTTAIAPIEHYIGTSEGQEVARVPDGKMKDVVIQIRLFGFRALIVIAENCGKKACRMTPSCEHRSVKISFAEKNPDDMGGRYKATETAVFTLKKFVEAASLMVRSLDS</sequence>
<organism evidence="1 2">
    <name type="scientific">Botrytis elliptica</name>
    <dbReference type="NCBI Taxonomy" id="278938"/>
    <lineage>
        <taxon>Eukaryota</taxon>
        <taxon>Fungi</taxon>
        <taxon>Dikarya</taxon>
        <taxon>Ascomycota</taxon>
        <taxon>Pezizomycotina</taxon>
        <taxon>Leotiomycetes</taxon>
        <taxon>Helotiales</taxon>
        <taxon>Sclerotiniaceae</taxon>
        <taxon>Botrytis</taxon>
    </lineage>
</organism>
<protein>
    <submittedName>
        <fullName evidence="1">Uncharacterized protein</fullName>
    </submittedName>
</protein>
<accession>A0A4Z1K053</accession>
<evidence type="ECO:0000313" key="1">
    <source>
        <dbReference type="EMBL" id="TGO79581.1"/>
    </source>
</evidence>
<dbReference type="Proteomes" id="UP000297229">
    <property type="component" value="Unassembled WGS sequence"/>
</dbReference>
<gene>
    <name evidence="1" type="ORF">BELL_0028g00070</name>
</gene>
<reference evidence="1 2" key="1">
    <citation type="submission" date="2017-12" db="EMBL/GenBank/DDBJ databases">
        <title>Comparative genomics of Botrytis spp.</title>
        <authorList>
            <person name="Valero-Jimenez C.A."/>
            <person name="Tapia P."/>
            <person name="Veloso J."/>
            <person name="Silva-Moreno E."/>
            <person name="Staats M."/>
            <person name="Valdes J.H."/>
            <person name="Van Kan J.A.L."/>
        </authorList>
    </citation>
    <scope>NUCLEOTIDE SEQUENCE [LARGE SCALE GENOMIC DNA]</scope>
    <source>
        <strain evidence="1 2">Be9601</strain>
    </source>
</reference>
<comment type="caution">
    <text evidence="1">The sequence shown here is derived from an EMBL/GenBank/DDBJ whole genome shotgun (WGS) entry which is preliminary data.</text>
</comment>
<dbReference type="AlphaFoldDB" id="A0A4Z1K053"/>
<name>A0A4Z1K053_9HELO</name>
<dbReference type="EMBL" id="PQXM01000028">
    <property type="protein sequence ID" value="TGO79581.1"/>
    <property type="molecule type" value="Genomic_DNA"/>
</dbReference>
<evidence type="ECO:0000313" key="2">
    <source>
        <dbReference type="Proteomes" id="UP000297229"/>
    </source>
</evidence>
<keyword evidence="2" id="KW-1185">Reference proteome</keyword>
<proteinExistence type="predicted"/>